<accession>A0A859FAI5</accession>
<protein>
    <recommendedName>
        <fullName evidence="1">Tubby C-terminal domain-containing protein</fullName>
    </recommendedName>
</protein>
<feature type="domain" description="Tubby C-terminal" evidence="1">
    <location>
        <begin position="3"/>
        <end position="162"/>
    </location>
</feature>
<dbReference type="InterPro" id="IPR056944">
    <property type="entry name" value="Tubby_C-like"/>
</dbReference>
<evidence type="ECO:0000313" key="3">
    <source>
        <dbReference type="Proteomes" id="UP000318138"/>
    </source>
</evidence>
<dbReference type="Proteomes" id="UP000318138">
    <property type="component" value="Chromosome"/>
</dbReference>
<dbReference type="AlphaFoldDB" id="A0A859FAI5"/>
<reference evidence="3" key="1">
    <citation type="submission" date="2019-07" db="EMBL/GenBank/DDBJ databases">
        <title>Bacillus alkalisoli sp. nov. isolated from saline soil.</title>
        <authorList>
            <person name="Sun J.-Q."/>
            <person name="Xu L."/>
        </authorList>
    </citation>
    <scope>NUCLEOTIDE SEQUENCE [LARGE SCALE GENOMIC DNA]</scope>
    <source>
        <strain evidence="3">M4U3P1</strain>
    </source>
</reference>
<sequence>MIFEFTAPTVAKSDKPFDVHENGEYIGSISRFFTNPQTRTPHYDVNLHIHDAEDNHYRIIQNSFTMLKGGEWEVKKGEQTIGSIRNSDNLFQAHEIEIDIEGCPTFSIKGTFSRKGKILNSEREEVGETYRTTYVKRTYEGEINDSFLGESMPILFYGIIHFFWCGFPGDAKHSSKKS</sequence>
<dbReference type="EMBL" id="CP041372">
    <property type="protein sequence ID" value="QKS69947.1"/>
    <property type="molecule type" value="Genomic_DNA"/>
</dbReference>
<evidence type="ECO:0000313" key="2">
    <source>
        <dbReference type="EMBL" id="QKS69947.1"/>
    </source>
</evidence>
<keyword evidence="3" id="KW-1185">Reference proteome</keyword>
<dbReference type="RefSeq" id="WP_176007991.1">
    <property type="nucleotide sequence ID" value="NZ_CP041372.2"/>
</dbReference>
<organism evidence="2 3">
    <name type="scientific">Paenalkalicoccus suaedae</name>
    <dbReference type="NCBI Taxonomy" id="2592382"/>
    <lineage>
        <taxon>Bacteria</taxon>
        <taxon>Bacillati</taxon>
        <taxon>Bacillota</taxon>
        <taxon>Bacilli</taxon>
        <taxon>Bacillales</taxon>
        <taxon>Bacillaceae</taxon>
        <taxon>Paenalkalicoccus</taxon>
    </lineage>
</organism>
<evidence type="ECO:0000259" key="1">
    <source>
        <dbReference type="Pfam" id="PF23728"/>
    </source>
</evidence>
<gene>
    <name evidence="2" type="ORF">FLK61_24515</name>
</gene>
<dbReference type="Pfam" id="PF23728">
    <property type="entry name" value="Tubby_C_like"/>
    <property type="match status" value="1"/>
</dbReference>
<proteinExistence type="predicted"/>
<name>A0A859FAI5_9BACI</name>
<dbReference type="KEGG" id="psua:FLK61_24515"/>